<dbReference type="SUPFAM" id="SSF81383">
    <property type="entry name" value="F-box domain"/>
    <property type="match status" value="1"/>
</dbReference>
<accession>A0A0A9EME5</accession>
<dbReference type="PANTHER" id="PTHR33207">
    <property type="entry name" value="F-BOX DOMAIN CONTAINING PROTEIN-RELATED"/>
    <property type="match status" value="1"/>
</dbReference>
<dbReference type="InterPro" id="IPR036047">
    <property type="entry name" value="F-box-like_dom_sf"/>
</dbReference>
<protein>
    <recommendedName>
        <fullName evidence="2">F-box domain-containing protein</fullName>
    </recommendedName>
</protein>
<sequence length="168" mass="18918">MASLASAALACKRWRRVASDPAIFRLFHALRRPSLVGFILTDRGDKPVPLHFPALRFVCATRNPNLASAAADGDFFFEDHPNIDSDDEWRLRGCDGGRLLLSRGRYGTDLAVYDPIPRTAVFFRPPPAFEVIHYAIVASFQVIARLLWSRCCRRLLLPHTQMGQVGLR</sequence>
<reference evidence="1" key="2">
    <citation type="journal article" date="2015" name="Data Brief">
        <title>Shoot transcriptome of the giant reed, Arundo donax.</title>
        <authorList>
            <person name="Barrero R.A."/>
            <person name="Guerrero F.D."/>
            <person name="Moolhuijzen P."/>
            <person name="Goolsby J.A."/>
            <person name="Tidwell J."/>
            <person name="Bellgard S.E."/>
            <person name="Bellgard M.I."/>
        </authorList>
    </citation>
    <scope>NUCLEOTIDE SEQUENCE</scope>
    <source>
        <tissue evidence="1">Shoot tissue taken approximately 20 cm above the soil surface</tissue>
    </source>
</reference>
<organism evidence="1">
    <name type="scientific">Arundo donax</name>
    <name type="common">Giant reed</name>
    <name type="synonym">Donax arundinaceus</name>
    <dbReference type="NCBI Taxonomy" id="35708"/>
    <lineage>
        <taxon>Eukaryota</taxon>
        <taxon>Viridiplantae</taxon>
        <taxon>Streptophyta</taxon>
        <taxon>Embryophyta</taxon>
        <taxon>Tracheophyta</taxon>
        <taxon>Spermatophyta</taxon>
        <taxon>Magnoliopsida</taxon>
        <taxon>Liliopsida</taxon>
        <taxon>Poales</taxon>
        <taxon>Poaceae</taxon>
        <taxon>PACMAD clade</taxon>
        <taxon>Arundinoideae</taxon>
        <taxon>Arundineae</taxon>
        <taxon>Arundo</taxon>
    </lineage>
</organism>
<reference evidence="1" key="1">
    <citation type="submission" date="2014-09" db="EMBL/GenBank/DDBJ databases">
        <authorList>
            <person name="Magalhaes I.L.F."/>
            <person name="Oliveira U."/>
            <person name="Santos F.R."/>
            <person name="Vidigal T.H.D.A."/>
            <person name="Brescovit A.D."/>
            <person name="Santos A.J."/>
        </authorList>
    </citation>
    <scope>NUCLEOTIDE SEQUENCE</scope>
    <source>
        <tissue evidence="1">Shoot tissue taken approximately 20 cm above the soil surface</tissue>
    </source>
</reference>
<dbReference type="EMBL" id="GBRH01195971">
    <property type="protein sequence ID" value="JAE01925.1"/>
    <property type="molecule type" value="Transcribed_RNA"/>
</dbReference>
<dbReference type="AlphaFoldDB" id="A0A0A9EME5"/>
<evidence type="ECO:0008006" key="2">
    <source>
        <dbReference type="Google" id="ProtNLM"/>
    </source>
</evidence>
<proteinExistence type="predicted"/>
<evidence type="ECO:0000313" key="1">
    <source>
        <dbReference type="EMBL" id="JAE01925.1"/>
    </source>
</evidence>
<name>A0A0A9EME5_ARUDO</name>